<evidence type="ECO:0000313" key="2">
    <source>
        <dbReference type="EMBL" id="OGM25867.1"/>
    </source>
</evidence>
<gene>
    <name evidence="2" type="ORF">A2628_04815</name>
</gene>
<dbReference type="Proteomes" id="UP000179221">
    <property type="component" value="Unassembled WGS sequence"/>
</dbReference>
<comment type="caution">
    <text evidence="2">The sequence shown here is derived from an EMBL/GenBank/DDBJ whole genome shotgun (WGS) entry which is preliminary data.</text>
</comment>
<organism evidence="2 3">
    <name type="scientific">Candidatus Woesebacteria bacterium RIFCSPHIGHO2_01_FULL_40_22</name>
    <dbReference type="NCBI Taxonomy" id="1802499"/>
    <lineage>
        <taxon>Bacteria</taxon>
        <taxon>Candidatus Woeseibacteriota</taxon>
    </lineage>
</organism>
<reference evidence="2 3" key="1">
    <citation type="journal article" date="2016" name="Nat. Commun.">
        <title>Thousands of microbial genomes shed light on interconnected biogeochemical processes in an aquifer system.</title>
        <authorList>
            <person name="Anantharaman K."/>
            <person name="Brown C.T."/>
            <person name="Hug L.A."/>
            <person name="Sharon I."/>
            <person name="Castelle C.J."/>
            <person name="Probst A.J."/>
            <person name="Thomas B.C."/>
            <person name="Singh A."/>
            <person name="Wilkins M.J."/>
            <person name="Karaoz U."/>
            <person name="Brodie E.L."/>
            <person name="Williams K.H."/>
            <person name="Hubbard S.S."/>
            <person name="Banfield J.F."/>
        </authorList>
    </citation>
    <scope>NUCLEOTIDE SEQUENCE [LARGE SCALE GENOMIC DNA]</scope>
</reference>
<protein>
    <submittedName>
        <fullName evidence="2">Uncharacterized protein</fullName>
    </submittedName>
</protein>
<evidence type="ECO:0000256" key="1">
    <source>
        <dbReference type="SAM" id="Phobius"/>
    </source>
</evidence>
<sequence length="67" mass="7520">MQVEQNNVTPKEGSGNYSFLIVAILIIVIIALLFFYVLPYLRRTAQAPQINVPGKVNIDVNINTPNY</sequence>
<keyword evidence="1" id="KW-0472">Membrane</keyword>
<dbReference type="AlphaFoldDB" id="A0A1F7YEW2"/>
<dbReference type="EMBL" id="MGGL01000018">
    <property type="protein sequence ID" value="OGM25867.1"/>
    <property type="molecule type" value="Genomic_DNA"/>
</dbReference>
<feature type="transmembrane region" description="Helical" evidence="1">
    <location>
        <begin position="17"/>
        <end position="38"/>
    </location>
</feature>
<keyword evidence="1" id="KW-0812">Transmembrane</keyword>
<proteinExistence type="predicted"/>
<evidence type="ECO:0000313" key="3">
    <source>
        <dbReference type="Proteomes" id="UP000179221"/>
    </source>
</evidence>
<keyword evidence="1" id="KW-1133">Transmembrane helix</keyword>
<name>A0A1F7YEW2_9BACT</name>
<accession>A0A1F7YEW2</accession>